<feature type="non-terminal residue" evidence="3">
    <location>
        <position position="193"/>
    </location>
</feature>
<name>A0A6S7KMQ2_PARCT</name>
<keyword evidence="1" id="KW-0175">Coiled coil</keyword>
<dbReference type="Proteomes" id="UP001152795">
    <property type="component" value="Unassembled WGS sequence"/>
</dbReference>
<keyword evidence="4" id="KW-1185">Reference proteome</keyword>
<proteinExistence type="predicted"/>
<dbReference type="OrthoDB" id="775972at2759"/>
<evidence type="ECO:0000256" key="1">
    <source>
        <dbReference type="SAM" id="Coils"/>
    </source>
</evidence>
<evidence type="ECO:0000313" key="3">
    <source>
        <dbReference type="EMBL" id="CAB4046197.1"/>
    </source>
</evidence>
<feature type="coiled-coil region" evidence="1">
    <location>
        <begin position="15"/>
        <end position="42"/>
    </location>
</feature>
<protein>
    <submittedName>
        <fullName evidence="3">Uncharacterized protein</fullName>
    </submittedName>
</protein>
<feature type="region of interest" description="Disordered" evidence="2">
    <location>
        <begin position="81"/>
        <end position="106"/>
    </location>
</feature>
<reference evidence="3" key="1">
    <citation type="submission" date="2020-04" db="EMBL/GenBank/DDBJ databases">
        <authorList>
            <person name="Alioto T."/>
            <person name="Alioto T."/>
            <person name="Gomez Garrido J."/>
        </authorList>
    </citation>
    <scope>NUCLEOTIDE SEQUENCE</scope>
    <source>
        <strain evidence="3">A484AB</strain>
    </source>
</reference>
<evidence type="ECO:0000313" key="4">
    <source>
        <dbReference type="Proteomes" id="UP001152795"/>
    </source>
</evidence>
<gene>
    <name evidence="3" type="ORF">PACLA_8A019367</name>
</gene>
<feature type="compositionally biased region" description="Polar residues" evidence="2">
    <location>
        <begin position="95"/>
        <end position="106"/>
    </location>
</feature>
<dbReference type="EMBL" id="CACRXK020047281">
    <property type="protein sequence ID" value="CAB4046197.1"/>
    <property type="molecule type" value="Genomic_DNA"/>
</dbReference>
<sequence length="193" mass="21543">MRLLSTDFSMVLNKSREYEVLIAGLQSKVQSLEIELEAACDRLVKVHAGMLASSQNDVRDELYKELLAVIDVRVTESVSDAVNNHNTESPKRNEAYQSLNIPGASKQSKFPTKFEYKNISTPIPAKSNDEHVIVETKPTSASCVATASRPIQKPSIFDGRTPWEAYHTQFEIVADINNWNNDEKAAFLATSLK</sequence>
<accession>A0A6S7KMQ2</accession>
<comment type="caution">
    <text evidence="3">The sequence shown here is derived from an EMBL/GenBank/DDBJ whole genome shotgun (WGS) entry which is preliminary data.</text>
</comment>
<dbReference type="AlphaFoldDB" id="A0A6S7KMQ2"/>
<evidence type="ECO:0000256" key="2">
    <source>
        <dbReference type="SAM" id="MobiDB-lite"/>
    </source>
</evidence>
<organism evidence="3 4">
    <name type="scientific">Paramuricea clavata</name>
    <name type="common">Red gorgonian</name>
    <name type="synonym">Violescent sea-whip</name>
    <dbReference type="NCBI Taxonomy" id="317549"/>
    <lineage>
        <taxon>Eukaryota</taxon>
        <taxon>Metazoa</taxon>
        <taxon>Cnidaria</taxon>
        <taxon>Anthozoa</taxon>
        <taxon>Octocorallia</taxon>
        <taxon>Malacalcyonacea</taxon>
        <taxon>Plexauridae</taxon>
        <taxon>Paramuricea</taxon>
    </lineage>
</organism>